<evidence type="ECO:0000256" key="7">
    <source>
        <dbReference type="ARBA" id="ARBA00022801"/>
    </source>
</evidence>
<dbReference type="Proteomes" id="UP000007110">
    <property type="component" value="Unassembled WGS sequence"/>
</dbReference>
<evidence type="ECO:0000256" key="5">
    <source>
        <dbReference type="ARBA" id="ARBA00022723"/>
    </source>
</evidence>
<dbReference type="GO" id="GO:0008081">
    <property type="term" value="F:phosphoric diester hydrolase activity"/>
    <property type="evidence" value="ECO:0000318"/>
    <property type="project" value="GO_Central"/>
</dbReference>
<evidence type="ECO:0000256" key="8">
    <source>
        <dbReference type="ARBA" id="ARBA00022833"/>
    </source>
</evidence>
<dbReference type="InterPro" id="IPR041805">
    <property type="entry name" value="ASMase/PPN1_MPP"/>
</dbReference>
<dbReference type="GO" id="GO:0005615">
    <property type="term" value="C:extracellular space"/>
    <property type="evidence" value="ECO:0000318"/>
    <property type="project" value="GO_Central"/>
</dbReference>
<dbReference type="GO" id="GO:0046872">
    <property type="term" value="F:metal ion binding"/>
    <property type="evidence" value="ECO:0007669"/>
    <property type="project" value="UniProtKB-KW"/>
</dbReference>
<dbReference type="Pfam" id="PF00149">
    <property type="entry name" value="Metallophos"/>
    <property type="match status" value="1"/>
</dbReference>
<evidence type="ECO:0000256" key="3">
    <source>
        <dbReference type="ARBA" id="ARBA00008234"/>
    </source>
</evidence>
<dbReference type="RefSeq" id="XP_786766.1">
    <property type="nucleotide sequence ID" value="XM_781673.4"/>
</dbReference>
<keyword evidence="7" id="KW-0378">Hydrolase</keyword>
<keyword evidence="4" id="KW-0964">Secreted</keyword>
<dbReference type="GeneID" id="581686"/>
<evidence type="ECO:0000256" key="4">
    <source>
        <dbReference type="ARBA" id="ARBA00022525"/>
    </source>
</evidence>
<feature type="domain" description="Sphingomyelin phosphodiesterase C-terminal" evidence="12">
    <location>
        <begin position="295"/>
        <end position="425"/>
    </location>
</feature>
<evidence type="ECO:0000256" key="1">
    <source>
        <dbReference type="ARBA" id="ARBA00001947"/>
    </source>
</evidence>
<dbReference type="CDD" id="cd00842">
    <property type="entry name" value="MPP_ASMase"/>
    <property type="match status" value="1"/>
</dbReference>
<accession>A0A7M7RDI3</accession>
<evidence type="ECO:0000256" key="10">
    <source>
        <dbReference type="SAM" id="SignalP"/>
    </source>
</evidence>
<comment type="similarity">
    <text evidence="3">Belongs to the acid sphingomyelinase family.</text>
</comment>
<dbReference type="AlphaFoldDB" id="A0A7M7RDI3"/>
<keyword evidence="5" id="KW-0479">Metal-binding</keyword>
<name>A0A7M7RDI3_STRPU</name>
<evidence type="ECO:0000313" key="14">
    <source>
        <dbReference type="Proteomes" id="UP000007110"/>
    </source>
</evidence>
<dbReference type="OMA" id="HQHMNAF"/>
<dbReference type="OrthoDB" id="348678at2759"/>
<evidence type="ECO:0000259" key="11">
    <source>
        <dbReference type="Pfam" id="PF00149"/>
    </source>
</evidence>
<dbReference type="Pfam" id="PF19272">
    <property type="entry name" value="ASMase_C"/>
    <property type="match status" value="1"/>
</dbReference>
<protein>
    <recommendedName>
        <fullName evidence="15">Sphingomyelin phosphodiesterase</fullName>
    </recommendedName>
</protein>
<evidence type="ECO:0000256" key="9">
    <source>
        <dbReference type="ARBA" id="ARBA00023180"/>
    </source>
</evidence>
<comment type="cofactor">
    <cofactor evidence="1">
        <name>Zn(2+)</name>
        <dbReference type="ChEBI" id="CHEBI:29105"/>
    </cofactor>
</comment>
<dbReference type="InterPro" id="IPR029052">
    <property type="entry name" value="Metallo-depent_PP-like"/>
</dbReference>
<keyword evidence="14" id="KW-1185">Reference proteome</keyword>
<sequence>MYSYREILIGFYLFTCATLSWGDEGNFLHISDVHYDPFYGDGVYPTSSSCSEAIDPAQYPLGNHHCDSPWALVESVFQAMADTMTSETDFIVWTGDTPGAIDLSHLNTTKVLSMIQNVTSEMRERLPADIRVFPAIGNHDNYPRHILDPAPNEFRDSLAEVWDPWLANYQDANDTFKSGGYYVTPINGNLWMVVLNTAMYYYKDPLTEGIADPAGQFDWLEDTLEAAQTAGKKVFINAHILPGSLEGETKISFQTSFNVRYLEINRKYSNVIKGQFFGHHHYDSFRILYDDTGLPINALYVQPSVTPRQTPAPRNPSFRMVTYDRDTGDIIDIHQYYLDISMDKPTWELEYRATEAYNIADLSPVSLDQLVDKFSSEESSPDAFERYYLYNTVMASAGECDEDCRKLHICAITKLDIPEYEDCIAGSGNVVRGSLRTVILLFIVRLWQSLMS</sequence>
<evidence type="ECO:0000256" key="2">
    <source>
        <dbReference type="ARBA" id="ARBA00004613"/>
    </source>
</evidence>
<feature type="signal peptide" evidence="10">
    <location>
        <begin position="1"/>
        <end position="22"/>
    </location>
</feature>
<evidence type="ECO:0000259" key="12">
    <source>
        <dbReference type="Pfam" id="PF19272"/>
    </source>
</evidence>
<dbReference type="PANTHER" id="PTHR10340:SF57">
    <property type="entry name" value="METALLOPHOS DOMAIN-CONTAINING PROTEIN"/>
    <property type="match status" value="1"/>
</dbReference>
<feature type="chain" id="PRO_5029669432" description="Sphingomyelin phosphodiesterase" evidence="10">
    <location>
        <begin position="23"/>
        <end position="452"/>
    </location>
</feature>
<evidence type="ECO:0000256" key="6">
    <source>
        <dbReference type="ARBA" id="ARBA00022729"/>
    </source>
</evidence>
<evidence type="ECO:0000313" key="13">
    <source>
        <dbReference type="EnsemblMetazoa" id="XP_786766"/>
    </source>
</evidence>
<keyword evidence="9" id="KW-0325">Glycoprotein</keyword>
<dbReference type="Gene3D" id="3.60.21.10">
    <property type="match status" value="1"/>
</dbReference>
<dbReference type="PANTHER" id="PTHR10340">
    <property type="entry name" value="SPHINGOMYELIN PHOSPHODIESTERASE"/>
    <property type="match status" value="1"/>
</dbReference>
<reference evidence="13" key="2">
    <citation type="submission" date="2021-01" db="UniProtKB">
        <authorList>
            <consortium name="EnsemblMetazoa"/>
        </authorList>
    </citation>
    <scope>IDENTIFICATION</scope>
</reference>
<dbReference type="SUPFAM" id="SSF56300">
    <property type="entry name" value="Metallo-dependent phosphatases"/>
    <property type="match status" value="1"/>
</dbReference>
<proteinExistence type="inferred from homology"/>
<dbReference type="InterPro" id="IPR004843">
    <property type="entry name" value="Calcineurin-like_PHP"/>
</dbReference>
<keyword evidence="8" id="KW-0862">Zinc</keyword>
<dbReference type="InParanoid" id="A0A7M7RDI3"/>
<reference evidence="14" key="1">
    <citation type="submission" date="2015-02" db="EMBL/GenBank/DDBJ databases">
        <title>Genome sequencing for Strongylocentrotus purpuratus.</title>
        <authorList>
            <person name="Murali S."/>
            <person name="Liu Y."/>
            <person name="Vee V."/>
            <person name="English A."/>
            <person name="Wang M."/>
            <person name="Skinner E."/>
            <person name="Han Y."/>
            <person name="Muzny D.M."/>
            <person name="Worley K.C."/>
            <person name="Gibbs R.A."/>
        </authorList>
    </citation>
    <scope>NUCLEOTIDE SEQUENCE</scope>
</reference>
<dbReference type="EnsemblMetazoa" id="XM_781673">
    <property type="protein sequence ID" value="XP_786766"/>
    <property type="gene ID" value="LOC581686"/>
</dbReference>
<dbReference type="KEGG" id="spu:581686"/>
<dbReference type="InterPro" id="IPR045473">
    <property type="entry name" value="ASM_C"/>
</dbReference>
<comment type="subcellular location">
    <subcellularLocation>
        <location evidence="2">Secreted</location>
    </subcellularLocation>
</comment>
<feature type="domain" description="Calcineurin-like phosphoesterase" evidence="11">
    <location>
        <begin position="26"/>
        <end position="282"/>
    </location>
</feature>
<keyword evidence="6 10" id="KW-0732">Signal</keyword>
<evidence type="ECO:0008006" key="15">
    <source>
        <dbReference type="Google" id="ProtNLM"/>
    </source>
</evidence>
<organism evidence="13 14">
    <name type="scientific">Strongylocentrotus purpuratus</name>
    <name type="common">Purple sea urchin</name>
    <dbReference type="NCBI Taxonomy" id="7668"/>
    <lineage>
        <taxon>Eukaryota</taxon>
        <taxon>Metazoa</taxon>
        <taxon>Echinodermata</taxon>
        <taxon>Eleutherozoa</taxon>
        <taxon>Echinozoa</taxon>
        <taxon>Echinoidea</taxon>
        <taxon>Euechinoidea</taxon>
        <taxon>Echinacea</taxon>
        <taxon>Camarodonta</taxon>
        <taxon>Echinidea</taxon>
        <taxon>Strongylocentrotidae</taxon>
        <taxon>Strongylocentrotus</taxon>
    </lineage>
</organism>